<dbReference type="Proteomes" id="UP001071230">
    <property type="component" value="Unassembled WGS sequence"/>
</dbReference>
<dbReference type="EMBL" id="LR746496">
    <property type="protein sequence ID" value="CAA7599522.1"/>
    <property type="molecule type" value="Genomic_DNA"/>
</dbReference>
<feature type="transmembrane region" description="Helical" evidence="1">
    <location>
        <begin position="83"/>
        <end position="108"/>
    </location>
</feature>
<keyword evidence="4" id="KW-1185">Reference proteome</keyword>
<dbReference type="EMBL" id="CDGJ01000090">
    <property type="protein sequence ID" value="CEJ08691.1"/>
    <property type="molecule type" value="Genomic_DNA"/>
</dbReference>
<feature type="transmembrane region" description="Helical" evidence="1">
    <location>
        <begin position="150"/>
        <end position="171"/>
    </location>
</feature>
<protein>
    <recommendedName>
        <fullName evidence="5">DUF5317 domain-containing protein</fullName>
    </recommendedName>
</protein>
<accession>A0A8S0WDT2</accession>
<evidence type="ECO:0000313" key="4">
    <source>
        <dbReference type="Proteomes" id="UP001071230"/>
    </source>
</evidence>
<feature type="transmembrane region" description="Helical" evidence="1">
    <location>
        <begin position="26"/>
        <end position="46"/>
    </location>
</feature>
<evidence type="ECO:0000256" key="1">
    <source>
        <dbReference type="SAM" id="Phobius"/>
    </source>
</evidence>
<evidence type="ECO:0000313" key="2">
    <source>
        <dbReference type="EMBL" id="CAA7599522.1"/>
    </source>
</evidence>
<reference evidence="2" key="2">
    <citation type="submission" date="2020-01" db="EMBL/GenBank/DDBJ databases">
        <authorList>
            <person name="Hornung B."/>
        </authorList>
    </citation>
    <scope>NUCLEOTIDE SEQUENCE</scope>
    <source>
        <strain evidence="2">PacBioINE</strain>
    </source>
</reference>
<evidence type="ECO:0000313" key="3">
    <source>
        <dbReference type="EMBL" id="CEJ08691.1"/>
    </source>
</evidence>
<name>A0A8S0WDT2_9FIRM</name>
<reference evidence="3" key="1">
    <citation type="submission" date="2014-11" db="EMBL/GenBank/DDBJ databases">
        <authorList>
            <person name="Hornung B.V."/>
        </authorList>
    </citation>
    <scope>NUCLEOTIDE SEQUENCE</scope>
    <source>
        <strain evidence="3">INE</strain>
    </source>
</reference>
<dbReference type="Proteomes" id="UP000836597">
    <property type="component" value="Chromosome"/>
</dbReference>
<proteinExistence type="predicted"/>
<dbReference type="RefSeq" id="WP_240983320.1">
    <property type="nucleotide sequence ID" value="NZ_CDGJ01000090.1"/>
</dbReference>
<organism evidence="2">
    <name type="scientific">Acididesulfobacillus acetoxydans</name>
    <dbReference type="NCBI Taxonomy" id="1561005"/>
    <lineage>
        <taxon>Bacteria</taxon>
        <taxon>Bacillati</taxon>
        <taxon>Bacillota</taxon>
        <taxon>Clostridia</taxon>
        <taxon>Eubacteriales</taxon>
        <taxon>Peptococcaceae</taxon>
        <taxon>Acididesulfobacillus</taxon>
    </lineage>
</organism>
<dbReference type="KEGG" id="aacx:DEACI_0148"/>
<feature type="transmembrane region" description="Helical" evidence="1">
    <location>
        <begin position="58"/>
        <end position="77"/>
    </location>
</feature>
<dbReference type="AlphaFoldDB" id="A0A8S0WDT2"/>
<gene>
    <name evidence="2" type="ORF">DEACI_0148</name>
    <name evidence="3" type="ORF">DEACI_3170</name>
</gene>
<sequence length="189" mass="19742">MLIGALILAVAAGLLAGGKLKNLSYLQLRGAWLVLGALFLQAVLSWMAARGSGIGPRWVGPLLHVLSYVLLLAFTWVNRSLPGVRVLAAGVFLNGLVIALNGGLMPVAPWALPPGDIASLARGVGIHGLMSAGTRLTALADRFYLTLPGLGRWLFSVGDVLIDLGAFWLVFRSLRSFSSPGTTGKGISG</sequence>
<dbReference type="Pfam" id="PF17248">
    <property type="entry name" value="DUF5317"/>
    <property type="match status" value="1"/>
</dbReference>
<evidence type="ECO:0008006" key="5">
    <source>
        <dbReference type="Google" id="ProtNLM"/>
    </source>
</evidence>
<keyword evidence="1" id="KW-0812">Transmembrane</keyword>
<keyword evidence="1" id="KW-0472">Membrane</keyword>
<dbReference type="InterPro" id="IPR035168">
    <property type="entry name" value="DUF5317"/>
</dbReference>
<keyword evidence="1" id="KW-1133">Transmembrane helix</keyword>